<dbReference type="CDD" id="cd00075">
    <property type="entry name" value="HATPase"/>
    <property type="match status" value="1"/>
</dbReference>
<evidence type="ECO:0000256" key="3">
    <source>
        <dbReference type="ARBA" id="ARBA00012438"/>
    </source>
</evidence>
<dbReference type="GO" id="GO:0000156">
    <property type="term" value="F:phosphorelay response regulator activity"/>
    <property type="evidence" value="ECO:0007669"/>
    <property type="project" value="TreeGrafter"/>
</dbReference>
<comment type="catalytic activity">
    <reaction evidence="1">
        <text>ATP + protein L-histidine = ADP + protein N-phospho-L-histidine.</text>
        <dbReference type="EC" id="2.7.13.3"/>
    </reaction>
</comment>
<dbReference type="AlphaFoldDB" id="A0A1Y5F9P8"/>
<dbReference type="SMART" id="SM00387">
    <property type="entry name" value="HATPase_c"/>
    <property type="match status" value="1"/>
</dbReference>
<dbReference type="PRINTS" id="PR00344">
    <property type="entry name" value="BCTRLSENSOR"/>
</dbReference>
<evidence type="ECO:0000256" key="11">
    <source>
        <dbReference type="ARBA" id="ARBA00023012"/>
    </source>
</evidence>
<dbReference type="InterPro" id="IPR013655">
    <property type="entry name" value="PAS_fold_3"/>
</dbReference>
<dbReference type="PANTHER" id="PTHR42878">
    <property type="entry name" value="TWO-COMPONENT HISTIDINE KINASE"/>
    <property type="match status" value="1"/>
</dbReference>
<evidence type="ECO:0000256" key="8">
    <source>
        <dbReference type="ARBA" id="ARBA00022777"/>
    </source>
</evidence>
<evidence type="ECO:0000256" key="2">
    <source>
        <dbReference type="ARBA" id="ARBA00004141"/>
    </source>
</evidence>
<evidence type="ECO:0000256" key="7">
    <source>
        <dbReference type="ARBA" id="ARBA00022741"/>
    </source>
</evidence>
<dbReference type="InterPro" id="IPR035965">
    <property type="entry name" value="PAS-like_dom_sf"/>
</dbReference>
<accession>A0A1Y5F9P8</accession>
<protein>
    <recommendedName>
        <fullName evidence="3">histidine kinase</fullName>
        <ecNumber evidence="3">2.7.13.3</ecNumber>
    </recommendedName>
</protein>
<gene>
    <name evidence="15" type="ORF">A9Q84_17730</name>
</gene>
<dbReference type="Gene3D" id="3.30.565.10">
    <property type="entry name" value="Histidine kinase-like ATPase, C-terminal domain"/>
    <property type="match status" value="1"/>
</dbReference>
<evidence type="ECO:0000256" key="1">
    <source>
        <dbReference type="ARBA" id="ARBA00000085"/>
    </source>
</evidence>
<reference evidence="16" key="1">
    <citation type="journal article" date="2017" name="Proc. Natl. Acad. Sci. U.S.A.">
        <title>Simulation of Deepwater Horizon oil plume reveals substrate specialization within a complex community of hydrocarbon-degraders.</title>
        <authorList>
            <person name="Hu P."/>
            <person name="Dubinsky E.A."/>
            <person name="Probst A.J."/>
            <person name="Wang J."/>
            <person name="Sieber C.M.K."/>
            <person name="Tom L.M."/>
            <person name="Gardinali P."/>
            <person name="Banfield J.F."/>
            <person name="Atlas R.M."/>
            <person name="Andersen G.L."/>
        </authorList>
    </citation>
    <scope>NUCLEOTIDE SEQUENCE [LARGE SCALE GENOMIC DNA]</scope>
</reference>
<dbReference type="GO" id="GO:0000155">
    <property type="term" value="F:phosphorelay sensor kinase activity"/>
    <property type="evidence" value="ECO:0007669"/>
    <property type="project" value="InterPro"/>
</dbReference>
<dbReference type="InterPro" id="IPR003594">
    <property type="entry name" value="HATPase_dom"/>
</dbReference>
<dbReference type="Pfam" id="PF00512">
    <property type="entry name" value="HisKA"/>
    <property type="match status" value="1"/>
</dbReference>
<dbReference type="Gene3D" id="3.30.450.20">
    <property type="entry name" value="PAS domain"/>
    <property type="match status" value="1"/>
</dbReference>
<keyword evidence="6" id="KW-0812">Transmembrane</keyword>
<dbReference type="EC" id="2.7.13.3" evidence="3"/>
<dbReference type="InterPro" id="IPR003661">
    <property type="entry name" value="HisK_dim/P_dom"/>
</dbReference>
<keyword evidence="12" id="KW-0472">Membrane</keyword>
<dbReference type="SUPFAM" id="SSF47384">
    <property type="entry name" value="Homodimeric domain of signal transducing histidine kinase"/>
    <property type="match status" value="1"/>
</dbReference>
<organism evidence="15 16">
    <name type="scientific">Halobacteriovorax marinus</name>
    <dbReference type="NCBI Taxonomy" id="97084"/>
    <lineage>
        <taxon>Bacteria</taxon>
        <taxon>Pseudomonadati</taxon>
        <taxon>Bdellovibrionota</taxon>
        <taxon>Bacteriovoracia</taxon>
        <taxon>Bacteriovoracales</taxon>
        <taxon>Halobacteriovoraceae</taxon>
        <taxon>Halobacteriovorax</taxon>
    </lineage>
</organism>
<proteinExistence type="predicted"/>
<keyword evidence="10" id="KW-1133">Transmembrane helix</keyword>
<dbReference type="InterPro" id="IPR000014">
    <property type="entry name" value="PAS"/>
</dbReference>
<dbReference type="EMBL" id="MAAO01000011">
    <property type="protein sequence ID" value="OUR94150.1"/>
    <property type="molecule type" value="Genomic_DNA"/>
</dbReference>
<evidence type="ECO:0000256" key="5">
    <source>
        <dbReference type="ARBA" id="ARBA00022679"/>
    </source>
</evidence>
<dbReference type="GO" id="GO:0016020">
    <property type="term" value="C:membrane"/>
    <property type="evidence" value="ECO:0007669"/>
    <property type="project" value="UniProtKB-SubCell"/>
</dbReference>
<comment type="caution">
    <text evidence="15">The sequence shown here is derived from an EMBL/GenBank/DDBJ whole genome shotgun (WGS) entry which is preliminary data.</text>
</comment>
<dbReference type="SUPFAM" id="SSF55874">
    <property type="entry name" value="ATPase domain of HSP90 chaperone/DNA topoisomerase II/histidine kinase"/>
    <property type="match status" value="1"/>
</dbReference>
<keyword evidence="4" id="KW-0597">Phosphoprotein</keyword>
<dbReference type="InterPro" id="IPR036097">
    <property type="entry name" value="HisK_dim/P_sf"/>
</dbReference>
<evidence type="ECO:0000256" key="12">
    <source>
        <dbReference type="ARBA" id="ARBA00023136"/>
    </source>
</evidence>
<dbReference type="PROSITE" id="PS50113">
    <property type="entry name" value="PAC"/>
    <property type="match status" value="1"/>
</dbReference>
<feature type="domain" description="Histidine kinase" evidence="13">
    <location>
        <begin position="197"/>
        <end position="415"/>
    </location>
</feature>
<dbReference type="SUPFAM" id="SSF55785">
    <property type="entry name" value="PYP-like sensor domain (PAS domain)"/>
    <property type="match status" value="1"/>
</dbReference>
<dbReference type="Gene3D" id="1.10.287.130">
    <property type="match status" value="1"/>
</dbReference>
<dbReference type="InterPro" id="IPR050351">
    <property type="entry name" value="BphY/WalK/GraS-like"/>
</dbReference>
<dbReference type="SMART" id="SM00388">
    <property type="entry name" value="HisKA"/>
    <property type="match status" value="1"/>
</dbReference>
<dbReference type="GO" id="GO:0030295">
    <property type="term" value="F:protein kinase activator activity"/>
    <property type="evidence" value="ECO:0007669"/>
    <property type="project" value="TreeGrafter"/>
</dbReference>
<keyword evidence="9" id="KW-0067">ATP-binding</keyword>
<keyword evidence="5" id="KW-0808">Transferase</keyword>
<sequence>MLGLFYYKEINKKISIKVKIPFSPKENITSCRKKIMTRITKGSLEKFPIAMYESTPDLERGLVFCNQYTKDFLGIKKEEIIYLNKFVASEDKVLVEEELALMLRIKKPVEIKYKVHTNNHEEIWVLDKICPMFDEQGQVVSFHGVIEDITLSQKAELIMHDYNEALKKGIEEKTFQLTILNSELKKTNNLKDKFFSIIAHDLRSPFSALIDYTKILIRDVHKSDRNDIEKSLKLINSSSKNVYTLMENLLTWSQLQTNTIQMHREVILLDKLIESIVSPLKVNIHLKEIEALVNIEDEAQAFADERSVRTAIYNILTNAIKFTPIGGEISINISALGSYTFIEIKDSGIGIPKEHIDNIFCLSTKESRFGTQGERGSGLGLVLTKEFIEKNEGKINIASEENKGTIITLSLPTKRKIESAA</sequence>
<keyword evidence="8" id="KW-0418">Kinase</keyword>
<evidence type="ECO:0000259" key="13">
    <source>
        <dbReference type="PROSITE" id="PS50109"/>
    </source>
</evidence>
<dbReference type="PANTHER" id="PTHR42878:SF7">
    <property type="entry name" value="SENSOR HISTIDINE KINASE GLRK"/>
    <property type="match status" value="1"/>
</dbReference>
<dbReference type="PROSITE" id="PS50109">
    <property type="entry name" value="HIS_KIN"/>
    <property type="match status" value="1"/>
</dbReference>
<evidence type="ECO:0000313" key="16">
    <source>
        <dbReference type="Proteomes" id="UP000196531"/>
    </source>
</evidence>
<comment type="subcellular location">
    <subcellularLocation>
        <location evidence="2">Membrane</location>
        <topology evidence="2">Multi-pass membrane protein</topology>
    </subcellularLocation>
</comment>
<evidence type="ECO:0000256" key="4">
    <source>
        <dbReference type="ARBA" id="ARBA00022553"/>
    </source>
</evidence>
<keyword evidence="11" id="KW-0902">Two-component regulatory system</keyword>
<dbReference type="Proteomes" id="UP000196531">
    <property type="component" value="Unassembled WGS sequence"/>
</dbReference>
<dbReference type="CDD" id="cd00082">
    <property type="entry name" value="HisKA"/>
    <property type="match status" value="1"/>
</dbReference>
<evidence type="ECO:0000256" key="10">
    <source>
        <dbReference type="ARBA" id="ARBA00022989"/>
    </source>
</evidence>
<dbReference type="CDD" id="cd00130">
    <property type="entry name" value="PAS"/>
    <property type="match status" value="1"/>
</dbReference>
<dbReference type="GO" id="GO:0005524">
    <property type="term" value="F:ATP binding"/>
    <property type="evidence" value="ECO:0007669"/>
    <property type="project" value="UniProtKB-KW"/>
</dbReference>
<dbReference type="InterPro" id="IPR004358">
    <property type="entry name" value="Sig_transdc_His_kin-like_C"/>
</dbReference>
<evidence type="ECO:0000256" key="6">
    <source>
        <dbReference type="ARBA" id="ARBA00022692"/>
    </source>
</evidence>
<evidence type="ECO:0000259" key="14">
    <source>
        <dbReference type="PROSITE" id="PS50113"/>
    </source>
</evidence>
<dbReference type="Pfam" id="PF08447">
    <property type="entry name" value="PAS_3"/>
    <property type="match status" value="1"/>
</dbReference>
<feature type="domain" description="PAC" evidence="14">
    <location>
        <begin position="109"/>
        <end position="161"/>
    </location>
</feature>
<dbReference type="InterPro" id="IPR005467">
    <property type="entry name" value="His_kinase_dom"/>
</dbReference>
<dbReference type="GO" id="GO:0007234">
    <property type="term" value="P:osmosensory signaling via phosphorelay pathway"/>
    <property type="evidence" value="ECO:0007669"/>
    <property type="project" value="TreeGrafter"/>
</dbReference>
<name>A0A1Y5F9P8_9BACT</name>
<evidence type="ECO:0000256" key="9">
    <source>
        <dbReference type="ARBA" id="ARBA00022840"/>
    </source>
</evidence>
<dbReference type="NCBIfam" id="TIGR00229">
    <property type="entry name" value="sensory_box"/>
    <property type="match status" value="1"/>
</dbReference>
<dbReference type="InterPro" id="IPR000700">
    <property type="entry name" value="PAS-assoc_C"/>
</dbReference>
<dbReference type="InterPro" id="IPR036890">
    <property type="entry name" value="HATPase_C_sf"/>
</dbReference>
<evidence type="ECO:0000313" key="15">
    <source>
        <dbReference type="EMBL" id="OUR94150.1"/>
    </source>
</evidence>
<dbReference type="Pfam" id="PF02518">
    <property type="entry name" value="HATPase_c"/>
    <property type="match status" value="1"/>
</dbReference>
<keyword evidence="7" id="KW-0547">Nucleotide-binding</keyword>